<dbReference type="SUPFAM" id="SSF81383">
    <property type="entry name" value="F-box domain"/>
    <property type="match status" value="1"/>
</dbReference>
<feature type="domain" description="F-box associated beta-propeller type 1" evidence="2">
    <location>
        <begin position="75"/>
        <end position="229"/>
    </location>
</feature>
<proteinExistence type="predicted"/>
<sequence length="240" mass="27928">MSERVPEDLQLDILVRLSVKSLLRFQCVSKSLMSLISRTGFISMHIKHNESTNNYARIFYGILSPITDTDDTINFRYILNQFDDSFSEIQQFDFPSQTRHEFDEVLVCRGLLLITIGIVLSDVEPFFLWNPALRMSVTLPRPCFGVLYPTYHIVHGFGYDHISNDYKVLRMMYTYIYSSGIPYRAEMFKLSTGPWETLGVNDDFHSTKLERNLGQVFMNGANHWVGRTNKFRGSWSMEKC</sequence>
<dbReference type="AlphaFoldDB" id="A0A5N6QDZ5"/>
<dbReference type="InterPro" id="IPR017451">
    <property type="entry name" value="F-box-assoc_interact_dom"/>
</dbReference>
<evidence type="ECO:0000313" key="4">
    <source>
        <dbReference type="Proteomes" id="UP000327013"/>
    </source>
</evidence>
<dbReference type="Pfam" id="PF07734">
    <property type="entry name" value="FBA_1"/>
    <property type="match status" value="1"/>
</dbReference>
<dbReference type="InterPro" id="IPR036047">
    <property type="entry name" value="F-box-like_dom_sf"/>
</dbReference>
<name>A0A5N6QDZ5_9ROSI</name>
<reference evidence="3 4" key="1">
    <citation type="submission" date="2019-06" db="EMBL/GenBank/DDBJ databases">
        <title>A chromosomal-level reference genome of Carpinus fangiana (Coryloideae, Betulaceae).</title>
        <authorList>
            <person name="Yang X."/>
            <person name="Wang Z."/>
            <person name="Zhang L."/>
            <person name="Hao G."/>
            <person name="Liu J."/>
            <person name="Yang Y."/>
        </authorList>
    </citation>
    <scope>NUCLEOTIDE SEQUENCE [LARGE SCALE GENOMIC DNA]</scope>
    <source>
        <strain evidence="3">Cfa_2016G</strain>
        <tissue evidence="3">Leaf</tissue>
    </source>
</reference>
<dbReference type="Proteomes" id="UP000327013">
    <property type="component" value="Chromosome 1"/>
</dbReference>
<dbReference type="Pfam" id="PF00646">
    <property type="entry name" value="F-box"/>
    <property type="match status" value="1"/>
</dbReference>
<dbReference type="InterPro" id="IPR050796">
    <property type="entry name" value="SCF_F-box_component"/>
</dbReference>
<gene>
    <name evidence="3" type="ORF">FH972_001140</name>
</gene>
<accession>A0A5N6QDZ5</accession>
<dbReference type="InterPro" id="IPR006527">
    <property type="entry name" value="F-box-assoc_dom_typ1"/>
</dbReference>
<evidence type="ECO:0000313" key="3">
    <source>
        <dbReference type="EMBL" id="KAE7996413.1"/>
    </source>
</evidence>
<dbReference type="InterPro" id="IPR001810">
    <property type="entry name" value="F-box_dom"/>
</dbReference>
<dbReference type="OrthoDB" id="1731189at2759"/>
<keyword evidence="4" id="KW-1185">Reference proteome</keyword>
<dbReference type="PANTHER" id="PTHR31672:SF13">
    <property type="entry name" value="F-BOX PROTEIN CPR30-LIKE"/>
    <property type="match status" value="1"/>
</dbReference>
<dbReference type="PANTHER" id="PTHR31672">
    <property type="entry name" value="BNACNNG10540D PROTEIN"/>
    <property type="match status" value="1"/>
</dbReference>
<dbReference type="NCBIfam" id="TIGR01640">
    <property type="entry name" value="F_box_assoc_1"/>
    <property type="match status" value="1"/>
</dbReference>
<evidence type="ECO:0000259" key="1">
    <source>
        <dbReference type="Pfam" id="PF00646"/>
    </source>
</evidence>
<dbReference type="EMBL" id="CM017321">
    <property type="protein sequence ID" value="KAE7996413.1"/>
    <property type="molecule type" value="Genomic_DNA"/>
</dbReference>
<feature type="domain" description="F-box" evidence="1">
    <location>
        <begin position="4"/>
        <end position="39"/>
    </location>
</feature>
<protein>
    <submittedName>
        <fullName evidence="3">Uncharacterized protein</fullName>
    </submittedName>
</protein>
<organism evidence="3 4">
    <name type="scientific">Carpinus fangiana</name>
    <dbReference type="NCBI Taxonomy" id="176857"/>
    <lineage>
        <taxon>Eukaryota</taxon>
        <taxon>Viridiplantae</taxon>
        <taxon>Streptophyta</taxon>
        <taxon>Embryophyta</taxon>
        <taxon>Tracheophyta</taxon>
        <taxon>Spermatophyta</taxon>
        <taxon>Magnoliopsida</taxon>
        <taxon>eudicotyledons</taxon>
        <taxon>Gunneridae</taxon>
        <taxon>Pentapetalae</taxon>
        <taxon>rosids</taxon>
        <taxon>fabids</taxon>
        <taxon>Fagales</taxon>
        <taxon>Betulaceae</taxon>
        <taxon>Carpinus</taxon>
    </lineage>
</organism>
<evidence type="ECO:0000259" key="2">
    <source>
        <dbReference type="Pfam" id="PF07734"/>
    </source>
</evidence>